<accession>A0A255Z860</accession>
<protein>
    <submittedName>
        <fullName evidence="2">Uncharacterized protein</fullName>
    </submittedName>
</protein>
<dbReference type="Proteomes" id="UP000216605">
    <property type="component" value="Unassembled WGS sequence"/>
</dbReference>
<keyword evidence="3" id="KW-1185">Reference proteome</keyword>
<name>A0A255Z860_9FLAO</name>
<evidence type="ECO:0000256" key="1">
    <source>
        <dbReference type="SAM" id="SignalP"/>
    </source>
</evidence>
<feature type="chain" id="PRO_5012016252" evidence="1">
    <location>
        <begin position="22"/>
        <end position="74"/>
    </location>
</feature>
<organism evidence="2 3">
    <name type="scientific">Flavobacterium cyanobacteriorum</name>
    <dbReference type="NCBI Taxonomy" id="2022802"/>
    <lineage>
        <taxon>Bacteria</taxon>
        <taxon>Pseudomonadati</taxon>
        <taxon>Bacteroidota</taxon>
        <taxon>Flavobacteriia</taxon>
        <taxon>Flavobacteriales</taxon>
        <taxon>Flavobacteriaceae</taxon>
        <taxon>Flavobacterium</taxon>
    </lineage>
</organism>
<gene>
    <name evidence="2" type="ORF">CHU92_07545</name>
</gene>
<feature type="signal peptide" evidence="1">
    <location>
        <begin position="1"/>
        <end position="21"/>
    </location>
</feature>
<evidence type="ECO:0000313" key="3">
    <source>
        <dbReference type="Proteomes" id="UP000216605"/>
    </source>
</evidence>
<comment type="caution">
    <text evidence="2">The sequence shown here is derived from an EMBL/GenBank/DDBJ whole genome shotgun (WGS) entry which is preliminary data.</text>
</comment>
<dbReference type="EMBL" id="NOXV01000250">
    <property type="protein sequence ID" value="OYQ37743.1"/>
    <property type="molecule type" value="Genomic_DNA"/>
</dbReference>
<reference evidence="2 3" key="1">
    <citation type="submission" date="2017-07" db="EMBL/GenBank/DDBJ databases">
        <title>Flavobacterium cyanobacteriorum sp. nov., isolated from cyanobacterial aggregates in a eutrophic lake.</title>
        <authorList>
            <person name="Cai H."/>
        </authorList>
    </citation>
    <scope>NUCLEOTIDE SEQUENCE [LARGE SCALE GENOMIC DNA]</scope>
    <source>
        <strain evidence="2 3">TH021</strain>
    </source>
</reference>
<proteinExistence type="predicted"/>
<keyword evidence="1" id="KW-0732">Signal</keyword>
<sequence>MNNKGAIFFIGRNLVSNAAFAVLVSVVQQVFPVSPDSSGILPAARFRGGEIERIAGKSSPKKLLFLVWSKNHRV</sequence>
<evidence type="ECO:0000313" key="2">
    <source>
        <dbReference type="EMBL" id="OYQ37743.1"/>
    </source>
</evidence>
<dbReference type="AlphaFoldDB" id="A0A255Z860"/>